<dbReference type="AlphaFoldDB" id="A0A7R9MPD8"/>
<feature type="compositionally biased region" description="Polar residues" evidence="1">
    <location>
        <begin position="53"/>
        <end position="62"/>
    </location>
</feature>
<evidence type="ECO:0000313" key="3">
    <source>
        <dbReference type="Proteomes" id="UP000728032"/>
    </source>
</evidence>
<gene>
    <name evidence="2" type="ORF">ONB1V03_LOCUS19702</name>
</gene>
<evidence type="ECO:0000256" key="1">
    <source>
        <dbReference type="SAM" id="MobiDB-lite"/>
    </source>
</evidence>
<feature type="compositionally biased region" description="Pro residues" evidence="1">
    <location>
        <begin position="269"/>
        <end position="278"/>
    </location>
</feature>
<feature type="non-terminal residue" evidence="2">
    <location>
        <position position="284"/>
    </location>
</feature>
<sequence length="284" mass="30978">STDHLYKTIHDAVVCLQELENESKEDDVFNEFTGKNSPLFMRPIAQNMGANRHTYQSDSSLGSPHPSPKPGARNGFKKDNLFLSLRPKTTTDYGFPNRRLSKTLSAQSSQSRSTPEITTIYPLKANTRDSYIRMDGGLNTTPPNSPRISSAPNIDFLFDFDLPSTPSSHSSQQSLPFSEPIAHTSSHTVPQPLPPIASNLYPTKRNAPKAPAPPPPVRSSPIPVPPPLPPQQIHETPKRSANIPVPPPPPPPAPPQPQKSSPTRSSTIPVPPPLPPEPDYNMSP</sequence>
<feature type="compositionally biased region" description="Pro residues" evidence="1">
    <location>
        <begin position="210"/>
        <end position="230"/>
    </location>
</feature>
<organism evidence="2">
    <name type="scientific">Oppiella nova</name>
    <dbReference type="NCBI Taxonomy" id="334625"/>
    <lineage>
        <taxon>Eukaryota</taxon>
        <taxon>Metazoa</taxon>
        <taxon>Ecdysozoa</taxon>
        <taxon>Arthropoda</taxon>
        <taxon>Chelicerata</taxon>
        <taxon>Arachnida</taxon>
        <taxon>Acari</taxon>
        <taxon>Acariformes</taxon>
        <taxon>Sarcoptiformes</taxon>
        <taxon>Oribatida</taxon>
        <taxon>Brachypylina</taxon>
        <taxon>Oppioidea</taxon>
        <taxon>Oppiidae</taxon>
        <taxon>Oppiella</taxon>
    </lineage>
</organism>
<feature type="compositionally biased region" description="Pro residues" evidence="1">
    <location>
        <begin position="244"/>
        <end position="257"/>
    </location>
</feature>
<feature type="region of interest" description="Disordered" evidence="1">
    <location>
        <begin position="53"/>
        <end position="79"/>
    </location>
</feature>
<feature type="non-terminal residue" evidence="2">
    <location>
        <position position="1"/>
    </location>
</feature>
<evidence type="ECO:0000313" key="2">
    <source>
        <dbReference type="EMBL" id="CAD7663142.1"/>
    </source>
</evidence>
<dbReference type="Proteomes" id="UP000728032">
    <property type="component" value="Unassembled WGS sequence"/>
</dbReference>
<reference evidence="2" key="1">
    <citation type="submission" date="2020-11" db="EMBL/GenBank/DDBJ databases">
        <authorList>
            <person name="Tran Van P."/>
        </authorList>
    </citation>
    <scope>NUCLEOTIDE SEQUENCE</scope>
</reference>
<feature type="compositionally biased region" description="Polar residues" evidence="1">
    <location>
        <begin position="258"/>
        <end position="268"/>
    </location>
</feature>
<proteinExistence type="predicted"/>
<feature type="region of interest" description="Disordered" evidence="1">
    <location>
        <begin position="182"/>
        <end position="284"/>
    </location>
</feature>
<dbReference type="EMBL" id="OC945860">
    <property type="protein sequence ID" value="CAD7663142.1"/>
    <property type="molecule type" value="Genomic_DNA"/>
</dbReference>
<name>A0A7R9MPD8_9ACAR</name>
<protein>
    <submittedName>
        <fullName evidence="2">Uncharacterized protein</fullName>
    </submittedName>
</protein>
<keyword evidence="3" id="KW-1185">Reference proteome</keyword>
<dbReference type="EMBL" id="CAJPVJ010031035">
    <property type="protein sequence ID" value="CAG2180279.1"/>
    <property type="molecule type" value="Genomic_DNA"/>
</dbReference>
<accession>A0A7R9MPD8</accession>